<sequence>MIRSGSVRLLRETSAAGRCYTSRRSKSTFETAMDAVTRLVTPASWLNRSPTFLVSDEMKTLSKNIARLIGSGHPVLNRVTSYYFDSGGKKVRPMLVLLLSRALSEIPLDQRDRMRIDYTDVPEDPVYSQVPKSILFEHPVNNISPLHILHGIKPLNPLTKGPEPLPQEFDRERGILPKQRRLAEIVEMIHTASLLHDDVIDHSGTRRGKPSGNVAFTNKMAVLAGDFLLGRATVSISRLRNPEVVELVSNCIANLVEGEFMQLKNTVVDGDLETINNGTQQIPPASKTIPLPVHDYRVNTTLASGISHEVMIETAFDYYLHKTYLKTAALISKSCRAAAVLSGARDPILDECYHFGKNLGICFQLVDDMLDFTTSGELGKPVGADFELGIATAPVLFAWKEDPSLGPIIQRNFSQPGDVARALEAVHQHDGIKKTAEVAREYRDKALHNLRAALPESDSRAALEFLTNSILTRRK</sequence>
<evidence type="ECO:0000256" key="1">
    <source>
        <dbReference type="ARBA" id="ARBA00001946"/>
    </source>
</evidence>
<dbReference type="EMBL" id="AE016818">
    <property type="protein sequence ID" value="AAS52688.2"/>
    <property type="molecule type" value="Genomic_DNA"/>
</dbReference>
<evidence type="ECO:0000256" key="6">
    <source>
        <dbReference type="ARBA" id="ARBA00023229"/>
    </source>
</evidence>
<dbReference type="PROSITE" id="PS00723">
    <property type="entry name" value="POLYPRENYL_SYNTHASE_1"/>
    <property type="match status" value="1"/>
</dbReference>
<evidence type="ECO:0000256" key="2">
    <source>
        <dbReference type="ARBA" id="ARBA00006706"/>
    </source>
</evidence>
<dbReference type="KEGG" id="ago:AGOS_AER004W"/>
<dbReference type="InParanoid" id="Q757K8"/>
<dbReference type="RefSeq" id="NP_984864.2">
    <property type="nucleotide sequence ID" value="NM_210218.2"/>
</dbReference>
<keyword evidence="5" id="KW-0460">Magnesium</keyword>
<evidence type="ECO:0000256" key="5">
    <source>
        <dbReference type="ARBA" id="ARBA00022842"/>
    </source>
</evidence>
<dbReference type="InterPro" id="IPR008949">
    <property type="entry name" value="Isoprenoid_synthase_dom_sf"/>
</dbReference>
<evidence type="ECO:0000256" key="3">
    <source>
        <dbReference type="ARBA" id="ARBA00022679"/>
    </source>
</evidence>
<dbReference type="InterPro" id="IPR000092">
    <property type="entry name" value="Polyprenyl_synt"/>
</dbReference>
<dbReference type="CDD" id="cd00685">
    <property type="entry name" value="Trans_IPPS_HT"/>
    <property type="match status" value="1"/>
</dbReference>
<protein>
    <submittedName>
        <fullName evidence="8">AER004Wp</fullName>
    </submittedName>
</protein>
<dbReference type="Pfam" id="PF00348">
    <property type="entry name" value="polyprenyl_synt"/>
    <property type="match status" value="2"/>
</dbReference>
<organism evidence="8 9">
    <name type="scientific">Eremothecium gossypii (strain ATCC 10895 / CBS 109.51 / FGSC 9923 / NRRL Y-1056)</name>
    <name type="common">Yeast</name>
    <name type="synonym">Ashbya gossypii</name>
    <dbReference type="NCBI Taxonomy" id="284811"/>
    <lineage>
        <taxon>Eukaryota</taxon>
        <taxon>Fungi</taxon>
        <taxon>Dikarya</taxon>
        <taxon>Ascomycota</taxon>
        <taxon>Saccharomycotina</taxon>
        <taxon>Saccharomycetes</taxon>
        <taxon>Saccharomycetales</taxon>
        <taxon>Saccharomycetaceae</taxon>
        <taxon>Eremothecium</taxon>
    </lineage>
</organism>
<proteinExistence type="inferred from homology"/>
<dbReference type="PANTHER" id="PTHR12001">
    <property type="entry name" value="GERANYLGERANYL PYROPHOSPHATE SYNTHASE"/>
    <property type="match status" value="1"/>
</dbReference>
<evidence type="ECO:0000313" key="9">
    <source>
        <dbReference type="Proteomes" id="UP000000591"/>
    </source>
</evidence>
<dbReference type="GO" id="GO:0004659">
    <property type="term" value="F:prenyltransferase activity"/>
    <property type="evidence" value="ECO:0000318"/>
    <property type="project" value="GO_Central"/>
</dbReference>
<dbReference type="PANTHER" id="PTHR12001:SF69">
    <property type="entry name" value="ALL TRANS-POLYPRENYL-DIPHOSPHATE SYNTHASE PDSS1"/>
    <property type="match status" value="1"/>
</dbReference>
<keyword evidence="6" id="KW-0414">Isoprene biosynthesis</keyword>
<reference evidence="8 9" key="1">
    <citation type="journal article" date="2004" name="Science">
        <title>The Ashbya gossypii genome as a tool for mapping the ancient Saccharomyces cerevisiae genome.</title>
        <authorList>
            <person name="Dietrich F.S."/>
            <person name="Voegeli S."/>
            <person name="Brachat S."/>
            <person name="Lerch A."/>
            <person name="Gates K."/>
            <person name="Steiner S."/>
            <person name="Mohr C."/>
            <person name="Pohlmann R."/>
            <person name="Luedi P."/>
            <person name="Choi S."/>
            <person name="Wing R.A."/>
            <person name="Flavier A."/>
            <person name="Gaffney T.D."/>
            <person name="Philippsen P."/>
        </authorList>
    </citation>
    <scope>NUCLEOTIDE SEQUENCE [LARGE SCALE GENOMIC DNA]</scope>
    <source>
        <strain evidence="9">ATCC 10895 / CBS 109.51 / FGSC 9923 / NRRL Y-1056</strain>
    </source>
</reference>
<dbReference type="OMA" id="AFDYYLH"/>
<comment type="cofactor">
    <cofactor evidence="1">
        <name>Mg(2+)</name>
        <dbReference type="ChEBI" id="CHEBI:18420"/>
    </cofactor>
</comment>
<keyword evidence="9" id="KW-1185">Reference proteome</keyword>
<dbReference type="Gene3D" id="1.10.600.10">
    <property type="entry name" value="Farnesyl Diphosphate Synthase"/>
    <property type="match status" value="1"/>
</dbReference>
<dbReference type="STRING" id="284811.Q757K8"/>
<accession>Q757K8</accession>
<dbReference type="AlphaFoldDB" id="Q757K8"/>
<keyword evidence="4" id="KW-0479">Metal-binding</keyword>
<dbReference type="DNASU" id="4621063"/>
<gene>
    <name evidence="8" type="ORF">AGOS_AER004W</name>
</gene>
<dbReference type="OrthoDB" id="9927103at2759"/>
<dbReference type="PROSITE" id="PS00444">
    <property type="entry name" value="POLYPRENYL_SYNTHASE_2"/>
    <property type="match status" value="1"/>
</dbReference>
<dbReference type="GO" id="GO:0005739">
    <property type="term" value="C:mitochondrion"/>
    <property type="evidence" value="ECO:0000318"/>
    <property type="project" value="GO_Central"/>
</dbReference>
<dbReference type="Proteomes" id="UP000000591">
    <property type="component" value="Chromosome V"/>
</dbReference>
<name>Q757K8_EREGS</name>
<dbReference type="GO" id="GO:0046872">
    <property type="term" value="F:metal ion binding"/>
    <property type="evidence" value="ECO:0007669"/>
    <property type="project" value="UniProtKB-KW"/>
</dbReference>
<evidence type="ECO:0000256" key="4">
    <source>
        <dbReference type="ARBA" id="ARBA00022723"/>
    </source>
</evidence>
<reference evidence="9" key="2">
    <citation type="journal article" date="2013" name="G3 (Bethesda)">
        <title>Genomes of Ashbya fungi isolated from insects reveal four mating-type loci, numerous translocations, lack of transposons, and distinct gene duplications.</title>
        <authorList>
            <person name="Dietrich F.S."/>
            <person name="Voegeli S."/>
            <person name="Kuo S."/>
            <person name="Philippsen P."/>
        </authorList>
    </citation>
    <scope>GENOME REANNOTATION</scope>
    <source>
        <strain evidence="9">ATCC 10895 / CBS 109.51 / FGSC 9923 / NRRL Y-1056</strain>
    </source>
</reference>
<dbReference type="GO" id="GO:0006744">
    <property type="term" value="P:ubiquinone biosynthetic process"/>
    <property type="evidence" value="ECO:0000318"/>
    <property type="project" value="GO_Central"/>
</dbReference>
<dbReference type="GeneID" id="4621063"/>
<evidence type="ECO:0000313" key="8">
    <source>
        <dbReference type="EMBL" id="AAS52688.2"/>
    </source>
</evidence>
<dbReference type="GO" id="GO:0008299">
    <property type="term" value="P:isoprenoid biosynthetic process"/>
    <property type="evidence" value="ECO:0000318"/>
    <property type="project" value="GO_Central"/>
</dbReference>
<dbReference type="GO" id="GO:0032476">
    <property type="term" value="C:polyprenyl diphosphate synthase complex"/>
    <property type="evidence" value="ECO:0000318"/>
    <property type="project" value="GO_Central"/>
</dbReference>
<comment type="similarity">
    <text evidence="2 7">Belongs to the FPP/GGPP synthase family.</text>
</comment>
<dbReference type="FunCoup" id="Q757K8">
    <property type="interactions" value="570"/>
</dbReference>
<evidence type="ECO:0000256" key="7">
    <source>
        <dbReference type="RuleBase" id="RU004466"/>
    </source>
</evidence>
<dbReference type="eggNOG" id="KOG0776">
    <property type="taxonomic scope" value="Eukaryota"/>
</dbReference>
<dbReference type="InterPro" id="IPR033749">
    <property type="entry name" value="Polyprenyl_synt_CS"/>
</dbReference>
<dbReference type="HOGENOM" id="CLU_014015_1_0_1"/>
<dbReference type="SUPFAM" id="SSF48576">
    <property type="entry name" value="Terpenoid synthases"/>
    <property type="match status" value="1"/>
</dbReference>
<keyword evidence="3 7" id="KW-0808">Transferase</keyword>
<dbReference type="SFLD" id="SFLDS00005">
    <property type="entry name" value="Isoprenoid_Synthase_Type_I"/>
    <property type="match status" value="1"/>
</dbReference>